<dbReference type="SUPFAM" id="SSF47819">
    <property type="entry name" value="HRDC-like"/>
    <property type="match status" value="1"/>
</dbReference>
<dbReference type="InterPro" id="IPR010997">
    <property type="entry name" value="HRDC-like_sf"/>
</dbReference>
<dbReference type="Gene3D" id="1.20.1250.40">
    <property type="match status" value="1"/>
</dbReference>
<dbReference type="GO" id="GO:0005634">
    <property type="term" value="C:nucleus"/>
    <property type="evidence" value="ECO:0007669"/>
    <property type="project" value="UniProtKB-SubCell"/>
</dbReference>
<dbReference type="OrthoDB" id="2186918at2759"/>
<keyword evidence="2" id="KW-0539">Nucleus</keyword>
<reference evidence="6" key="1">
    <citation type="journal article" date="2020" name="Stud. Mycol.">
        <title>101 Dothideomycetes genomes: a test case for predicting lifestyles and emergence of pathogens.</title>
        <authorList>
            <person name="Haridas S."/>
            <person name="Albert R."/>
            <person name="Binder M."/>
            <person name="Bloem J."/>
            <person name="Labutti K."/>
            <person name="Salamov A."/>
            <person name="Andreopoulos B."/>
            <person name="Baker S."/>
            <person name="Barry K."/>
            <person name="Bills G."/>
            <person name="Bluhm B."/>
            <person name="Cannon C."/>
            <person name="Castanera R."/>
            <person name="Culley D."/>
            <person name="Daum C."/>
            <person name="Ezra D."/>
            <person name="Gonzalez J."/>
            <person name="Henrissat B."/>
            <person name="Kuo A."/>
            <person name="Liang C."/>
            <person name="Lipzen A."/>
            <person name="Lutzoni F."/>
            <person name="Magnuson J."/>
            <person name="Mondo S."/>
            <person name="Nolan M."/>
            <person name="Ohm R."/>
            <person name="Pangilinan J."/>
            <person name="Park H.-J."/>
            <person name="Ramirez L."/>
            <person name="Alfaro M."/>
            <person name="Sun H."/>
            <person name="Tritt A."/>
            <person name="Yoshinaga Y."/>
            <person name="Zwiers L.-H."/>
            <person name="Turgeon B."/>
            <person name="Goodwin S."/>
            <person name="Spatafora J."/>
            <person name="Crous P."/>
            <person name="Grigoriev I."/>
        </authorList>
    </citation>
    <scope>NUCLEOTIDE SEQUENCE</scope>
    <source>
        <strain evidence="6">CBS 262.69</strain>
    </source>
</reference>
<feature type="domain" description="RNA polymerase Rpb4/RPC9 core" evidence="5">
    <location>
        <begin position="56"/>
        <end position="174"/>
    </location>
</feature>
<evidence type="ECO:0000313" key="6">
    <source>
        <dbReference type="EMBL" id="KAF2400511.1"/>
    </source>
</evidence>
<gene>
    <name evidence="6" type="ORF">EJ06DRAFT_433110</name>
</gene>
<dbReference type="InterPro" id="IPR005574">
    <property type="entry name" value="Rpb4/RPC9"/>
</dbReference>
<evidence type="ECO:0000256" key="2">
    <source>
        <dbReference type="ARBA" id="ARBA00023242"/>
    </source>
</evidence>
<dbReference type="SMART" id="SM00657">
    <property type="entry name" value="RPOL4c"/>
    <property type="match status" value="1"/>
</dbReference>
<dbReference type="InterPro" id="IPR038324">
    <property type="entry name" value="Rpb4/RPC9_sf"/>
</dbReference>
<proteinExistence type="inferred from homology"/>
<dbReference type="InterPro" id="IPR006590">
    <property type="entry name" value="RNA_pol_Rpb4/RPC9_core"/>
</dbReference>
<dbReference type="Pfam" id="PF03874">
    <property type="entry name" value="RNA_pol_Rpb4"/>
    <property type="match status" value="1"/>
</dbReference>
<evidence type="ECO:0000313" key="7">
    <source>
        <dbReference type="Proteomes" id="UP000799640"/>
    </source>
</evidence>
<evidence type="ECO:0000256" key="1">
    <source>
        <dbReference type="ARBA" id="ARBA00004123"/>
    </source>
</evidence>
<dbReference type="GO" id="GO:0030880">
    <property type="term" value="C:RNA polymerase complex"/>
    <property type="evidence" value="ECO:0007669"/>
    <property type="project" value="InterPro"/>
</dbReference>
<dbReference type="EMBL" id="ML996695">
    <property type="protein sequence ID" value="KAF2400511.1"/>
    <property type="molecule type" value="Genomic_DNA"/>
</dbReference>
<dbReference type="GO" id="GO:0000166">
    <property type="term" value="F:nucleotide binding"/>
    <property type="evidence" value="ECO:0007669"/>
    <property type="project" value="InterPro"/>
</dbReference>
<comment type="similarity">
    <text evidence="3">Belongs to the eukaryotic RPB4 RNA polymerase subunit family.</text>
</comment>
<comment type="subcellular location">
    <subcellularLocation>
        <location evidence="1">Nucleus</location>
    </subcellularLocation>
</comment>
<feature type="compositionally biased region" description="Low complexity" evidence="4">
    <location>
        <begin position="1"/>
        <end position="17"/>
    </location>
</feature>
<evidence type="ECO:0000259" key="5">
    <source>
        <dbReference type="SMART" id="SM00657"/>
    </source>
</evidence>
<evidence type="ECO:0000256" key="3">
    <source>
        <dbReference type="ARBA" id="ARBA00025724"/>
    </source>
</evidence>
<accession>A0A6G1HX75</accession>
<protein>
    <recommendedName>
        <fullName evidence="5">RNA polymerase Rpb4/RPC9 core domain-containing protein</fullName>
    </recommendedName>
</protein>
<dbReference type="AlphaFoldDB" id="A0A6G1HX75"/>
<dbReference type="PANTHER" id="PTHR21297">
    <property type="entry name" value="DNA-DIRECTED RNA POLYMERASE II"/>
    <property type="match status" value="1"/>
</dbReference>
<keyword evidence="7" id="KW-1185">Reference proteome</keyword>
<sequence>MNGQNTNGNAGGNPNAQSEMSRRFAKPKIPDYRIAIRERPKTTPVDEEAGQELHLGEFRYVHALSVSEARLIMDKSLENRQKHNKKIGDSEVFLKMQTYIDTFARFRAENIVVELELLFHQYPALETFERSQLISLCPGEAEEAKTLIPSITDKISDDDLQQLLDDIAARRQYMVDA</sequence>
<name>A0A6G1HX75_9PEZI</name>
<dbReference type="GO" id="GO:0006352">
    <property type="term" value="P:DNA-templated transcription initiation"/>
    <property type="evidence" value="ECO:0007669"/>
    <property type="project" value="InterPro"/>
</dbReference>
<dbReference type="Proteomes" id="UP000799640">
    <property type="component" value="Unassembled WGS sequence"/>
</dbReference>
<feature type="region of interest" description="Disordered" evidence="4">
    <location>
        <begin position="1"/>
        <end position="24"/>
    </location>
</feature>
<organism evidence="6 7">
    <name type="scientific">Trichodelitschia bisporula</name>
    <dbReference type="NCBI Taxonomy" id="703511"/>
    <lineage>
        <taxon>Eukaryota</taxon>
        <taxon>Fungi</taxon>
        <taxon>Dikarya</taxon>
        <taxon>Ascomycota</taxon>
        <taxon>Pezizomycotina</taxon>
        <taxon>Dothideomycetes</taxon>
        <taxon>Dothideomycetes incertae sedis</taxon>
        <taxon>Phaeotrichales</taxon>
        <taxon>Phaeotrichaceae</taxon>
        <taxon>Trichodelitschia</taxon>
    </lineage>
</organism>
<evidence type="ECO:0000256" key="4">
    <source>
        <dbReference type="SAM" id="MobiDB-lite"/>
    </source>
</evidence>
<dbReference type="InterPro" id="IPR045222">
    <property type="entry name" value="Rpb4-like"/>
</dbReference>